<evidence type="ECO:0000259" key="17">
    <source>
        <dbReference type="PROSITE" id="PS50026"/>
    </source>
</evidence>
<dbReference type="PROSITE" id="PS50026">
    <property type="entry name" value="EGF_3"/>
    <property type="match status" value="3"/>
</dbReference>
<keyword evidence="8" id="KW-0297">G-protein coupled receptor</keyword>
<dbReference type="PROSITE" id="PS50227">
    <property type="entry name" value="G_PROTEIN_RECEP_F2_3"/>
    <property type="match status" value="1"/>
</dbReference>
<dbReference type="RefSeq" id="XP_006825892.1">
    <property type="nucleotide sequence ID" value="XM_006825829.1"/>
</dbReference>
<evidence type="ECO:0000256" key="2">
    <source>
        <dbReference type="ARBA" id="ARBA00022475"/>
    </source>
</evidence>
<evidence type="ECO:0000256" key="13">
    <source>
        <dbReference type="ARBA" id="ARBA00023224"/>
    </source>
</evidence>
<sequence>MGLVKIMCSSLPQLHHFNFAWEHRFLATTKPEDSCRPAGRLTKIHSHFVLANRLFMIFDGPDVTSPLILQYCYDYEDIDIVSSSNSITVVFQSDNSMGFRGFYIDYTGVCSGMNISANTSGIIESPNYPNPYPLNVSCDWLLETTYGNKIDIRVLWLDFPISPNCQTDFLSAKDGYSGTSDVIAQLCGNQSDSFSSTDKWMRLGFNSDDVIDNKNYTGFLLEYSNSEITPCEYEPCENNATCTNLFMDYICTCRPGFTGRQCESNIDECDPLPCYNNVTCVDGVNMYTCLCPSGFEGINCEIDIPECLLEPDQPPCHNGGTCLDEINKYSCICTEEFKGPRCKTPANIPMCEAGYDIIEGSGIFWNRTDGDTIDEQPCPPGILGRATRLCVLVNWEPPVAEWDNPQLTYCVSPEFGMLKEKVNNLIESNATAADVLDVTETLRNITFVDVDDGHKKQLYPGDLLISVNTLDVIAYVAMDTENIDTISVSEAFGDSVSNCIDPSVYSVWKNANDEDIVASGATSMVASTELLARGIAQNQTQLMKRRRRRNTEETIQEKIEITSSNLVFVVVVMETPGSLEKWDPSNEIVSRGSLNDSSEIIIPLPASSLQLIMKRDGFVSIFAAKFATIGELYSLYNDTMNDTEDLPVDSRGIQKLNYVNSDVVSGAVLGEDSGSTSLVDPVIIIFEHKEVTGTKNPRCVFMNMNASTLSEQWSSEGCVIQSTNLTHTVCNCYHLTNFALIMDIHNLKEAIPPVHDDILSIISYIGGTLSVLGCVFSVCIYEYFRIWNDRIRVHENLAIAIMTTQLIFLVGIDRTEHFYVCKTVAALLHYFLTALFMWMLIEGINLYVALVKVFGRGSNIKKYLALGWGSPLIVVGVSFGIFYRDYGFGDTCWLPTEIVLIAFAPTVALVIFFNFFILVVVIRVMLNTVTAKEKRQQDELAPIK</sequence>
<evidence type="ECO:0000256" key="5">
    <source>
        <dbReference type="ARBA" id="ARBA00022729"/>
    </source>
</evidence>
<dbReference type="SMART" id="SM00181">
    <property type="entry name" value="EGF"/>
    <property type="match status" value="3"/>
</dbReference>
<dbReference type="PROSITE" id="PS50221">
    <property type="entry name" value="GAIN_B"/>
    <property type="match status" value="1"/>
</dbReference>
<dbReference type="PROSITE" id="PS00022">
    <property type="entry name" value="EGF_1"/>
    <property type="match status" value="3"/>
</dbReference>
<feature type="disulfide bond" evidence="14">
    <location>
        <begin position="291"/>
        <end position="300"/>
    </location>
</feature>
<protein>
    <submittedName>
        <fullName evidence="22">Latrophilin-3-like</fullName>
    </submittedName>
</protein>
<feature type="domain" description="GAIN-B" evidence="18">
    <location>
        <begin position="550"/>
        <end position="748"/>
    </location>
</feature>
<feature type="domain" description="EGF-like" evidence="17">
    <location>
        <begin position="265"/>
        <end position="301"/>
    </location>
</feature>
<evidence type="ECO:0000259" key="18">
    <source>
        <dbReference type="PROSITE" id="PS50221"/>
    </source>
</evidence>
<dbReference type="Pfam" id="PF00008">
    <property type="entry name" value="EGF"/>
    <property type="match status" value="2"/>
</dbReference>
<keyword evidence="5" id="KW-0732">Signal</keyword>
<dbReference type="Gene3D" id="2.10.25.10">
    <property type="entry name" value="Laminin"/>
    <property type="match status" value="3"/>
</dbReference>
<proteinExistence type="predicted"/>
<dbReference type="InterPro" id="IPR035914">
    <property type="entry name" value="Sperma_CUB_dom_sf"/>
</dbReference>
<evidence type="ECO:0000256" key="10">
    <source>
        <dbReference type="ARBA" id="ARBA00023157"/>
    </source>
</evidence>
<feature type="transmembrane region" description="Helical" evidence="15">
    <location>
        <begin position="761"/>
        <end position="784"/>
    </location>
</feature>
<feature type="transmembrane region" description="Helical" evidence="15">
    <location>
        <begin position="863"/>
        <end position="883"/>
    </location>
</feature>
<keyword evidence="2" id="KW-1003">Cell membrane</keyword>
<dbReference type="Gene3D" id="2.60.120.290">
    <property type="entry name" value="Spermadhesin, CUB domain"/>
    <property type="match status" value="2"/>
</dbReference>
<keyword evidence="13" id="KW-0807">Transducer</keyword>
<name>A0ABM0N0V1_SACKO</name>
<feature type="transmembrane region" description="Helical" evidence="15">
    <location>
        <begin position="796"/>
        <end position="812"/>
    </location>
</feature>
<comment type="subcellular location">
    <subcellularLocation>
        <location evidence="1">Cell membrane</location>
        <topology evidence="1">Multi-pass membrane protein</topology>
    </subcellularLocation>
</comment>
<evidence type="ECO:0000256" key="1">
    <source>
        <dbReference type="ARBA" id="ARBA00004651"/>
    </source>
</evidence>
<dbReference type="Gene3D" id="2.60.220.50">
    <property type="match status" value="1"/>
</dbReference>
<dbReference type="PROSITE" id="PS50261">
    <property type="entry name" value="G_PROTEIN_RECEP_F2_4"/>
    <property type="match status" value="1"/>
</dbReference>
<feature type="domain" description="CUB" evidence="16">
    <location>
        <begin position="110"/>
        <end position="226"/>
    </location>
</feature>
<dbReference type="InterPro" id="IPR000832">
    <property type="entry name" value="GPCR_2_secretin-like"/>
</dbReference>
<accession>A0ABM0N0V1</accession>
<dbReference type="InterPro" id="IPR013032">
    <property type="entry name" value="EGF-like_CS"/>
</dbReference>
<feature type="disulfide bond" evidence="14">
    <location>
        <begin position="253"/>
        <end position="262"/>
    </location>
</feature>
<feature type="domain" description="EGF-like" evidence="17">
    <location>
        <begin position="227"/>
        <end position="263"/>
    </location>
</feature>
<dbReference type="SUPFAM" id="SSF57184">
    <property type="entry name" value="Growth factor receptor domain"/>
    <property type="match status" value="1"/>
</dbReference>
<reference evidence="22" key="1">
    <citation type="submission" date="2025-08" db="UniProtKB">
        <authorList>
            <consortium name="RefSeq"/>
        </authorList>
    </citation>
    <scope>IDENTIFICATION</scope>
    <source>
        <tissue evidence="22">Testes</tissue>
    </source>
</reference>
<comment type="caution">
    <text evidence="14">Lacks conserved residue(s) required for the propagation of feature annotation.</text>
</comment>
<evidence type="ECO:0000256" key="3">
    <source>
        <dbReference type="ARBA" id="ARBA00022536"/>
    </source>
</evidence>
<keyword evidence="7 15" id="KW-1133">Transmembrane helix</keyword>
<evidence type="ECO:0000256" key="12">
    <source>
        <dbReference type="ARBA" id="ARBA00023180"/>
    </source>
</evidence>
<dbReference type="InterPro" id="IPR018097">
    <property type="entry name" value="EGF_Ca-bd_CS"/>
</dbReference>
<dbReference type="PANTHER" id="PTHR12011:SF471">
    <property type="entry name" value="G-PROTEIN COUPLED RECEPTORS FAMILY 2 PROFILE 2 DOMAIN-CONTAINING PROTEIN"/>
    <property type="match status" value="1"/>
</dbReference>
<evidence type="ECO:0000256" key="15">
    <source>
        <dbReference type="SAM" id="Phobius"/>
    </source>
</evidence>
<dbReference type="PROSITE" id="PS01187">
    <property type="entry name" value="EGF_CA"/>
    <property type="match status" value="1"/>
</dbReference>
<evidence type="ECO:0000256" key="9">
    <source>
        <dbReference type="ARBA" id="ARBA00023136"/>
    </source>
</evidence>
<dbReference type="InterPro" id="IPR000742">
    <property type="entry name" value="EGF"/>
</dbReference>
<dbReference type="PRINTS" id="PR00249">
    <property type="entry name" value="GPCRSECRETIN"/>
</dbReference>
<dbReference type="PROSITE" id="PS00010">
    <property type="entry name" value="ASX_HYDROXYL"/>
    <property type="match status" value="3"/>
</dbReference>
<feature type="domain" description="G-protein coupled receptors family 2 profile 2" evidence="20">
    <location>
        <begin position="759"/>
        <end position="944"/>
    </location>
</feature>
<feature type="domain" description="G-protein coupled receptors family 2 profile 1" evidence="19">
    <location>
        <begin position="321"/>
        <end position="414"/>
    </location>
</feature>
<dbReference type="Pfam" id="PF01825">
    <property type="entry name" value="GPS"/>
    <property type="match status" value="1"/>
</dbReference>
<dbReference type="InterPro" id="IPR036445">
    <property type="entry name" value="GPCR_2_extracell_dom_sf"/>
</dbReference>
<keyword evidence="4 15" id="KW-0812">Transmembrane</keyword>
<dbReference type="PROSITE" id="PS01186">
    <property type="entry name" value="EGF_2"/>
    <property type="match status" value="2"/>
</dbReference>
<dbReference type="SMART" id="SM00303">
    <property type="entry name" value="GPS"/>
    <property type="match status" value="1"/>
</dbReference>
<dbReference type="InterPro" id="IPR046338">
    <property type="entry name" value="GAIN_dom_sf"/>
</dbReference>
<dbReference type="Gene3D" id="1.20.1070.10">
    <property type="entry name" value="Rhodopsin 7-helix transmembrane proteins"/>
    <property type="match status" value="1"/>
</dbReference>
<keyword evidence="9 15" id="KW-0472">Membrane</keyword>
<dbReference type="GeneID" id="102801042"/>
<evidence type="ECO:0000256" key="14">
    <source>
        <dbReference type="PROSITE-ProRule" id="PRU00076"/>
    </source>
</evidence>
<dbReference type="SUPFAM" id="SSF49854">
    <property type="entry name" value="Spermadhesin, CUB domain"/>
    <property type="match status" value="2"/>
</dbReference>
<evidence type="ECO:0000256" key="11">
    <source>
        <dbReference type="ARBA" id="ARBA00023170"/>
    </source>
</evidence>
<keyword evidence="21" id="KW-1185">Reference proteome</keyword>
<dbReference type="PROSITE" id="PS01180">
    <property type="entry name" value="CUB"/>
    <property type="match status" value="1"/>
</dbReference>
<evidence type="ECO:0000259" key="19">
    <source>
        <dbReference type="PROSITE" id="PS50227"/>
    </source>
</evidence>
<keyword evidence="6" id="KW-0677">Repeat</keyword>
<dbReference type="SMART" id="SM00179">
    <property type="entry name" value="EGF_CA"/>
    <property type="match status" value="3"/>
</dbReference>
<gene>
    <name evidence="22" type="primary">LOC102801042</name>
</gene>
<dbReference type="SMART" id="SM00042">
    <property type="entry name" value="CUB"/>
    <property type="match status" value="2"/>
</dbReference>
<evidence type="ECO:0000256" key="6">
    <source>
        <dbReference type="ARBA" id="ARBA00022737"/>
    </source>
</evidence>
<dbReference type="InterPro" id="IPR000203">
    <property type="entry name" value="GPS"/>
</dbReference>
<dbReference type="InterPro" id="IPR001881">
    <property type="entry name" value="EGF-like_Ca-bd_dom"/>
</dbReference>
<dbReference type="Proteomes" id="UP000694865">
    <property type="component" value="Unplaced"/>
</dbReference>
<evidence type="ECO:0000256" key="7">
    <source>
        <dbReference type="ARBA" id="ARBA00022989"/>
    </source>
</evidence>
<feature type="domain" description="EGF-like" evidence="17">
    <location>
        <begin position="303"/>
        <end position="343"/>
    </location>
</feature>
<dbReference type="Pfam" id="PF00002">
    <property type="entry name" value="7tm_2"/>
    <property type="match status" value="1"/>
</dbReference>
<dbReference type="CDD" id="cd00041">
    <property type="entry name" value="CUB"/>
    <property type="match status" value="2"/>
</dbReference>
<dbReference type="InterPro" id="IPR001879">
    <property type="entry name" value="GPCR_2_extracellular_dom"/>
</dbReference>
<organism evidence="21 22">
    <name type="scientific">Saccoglossus kowalevskii</name>
    <name type="common">Acorn worm</name>
    <dbReference type="NCBI Taxonomy" id="10224"/>
    <lineage>
        <taxon>Eukaryota</taxon>
        <taxon>Metazoa</taxon>
        <taxon>Hemichordata</taxon>
        <taxon>Enteropneusta</taxon>
        <taxon>Harrimaniidae</taxon>
        <taxon>Saccoglossus</taxon>
    </lineage>
</organism>
<evidence type="ECO:0000313" key="21">
    <source>
        <dbReference type="Proteomes" id="UP000694865"/>
    </source>
</evidence>
<dbReference type="Gene3D" id="4.10.1240.10">
    <property type="entry name" value="GPCR, family 2, extracellular hormone receptor domain"/>
    <property type="match status" value="1"/>
</dbReference>
<keyword evidence="3 14" id="KW-0245">EGF-like domain</keyword>
<evidence type="ECO:0000256" key="8">
    <source>
        <dbReference type="ARBA" id="ARBA00023040"/>
    </source>
</evidence>
<dbReference type="Pfam" id="PF00431">
    <property type="entry name" value="CUB"/>
    <property type="match status" value="1"/>
</dbReference>
<feature type="transmembrane region" description="Helical" evidence="15">
    <location>
        <begin position="898"/>
        <end position="926"/>
    </location>
</feature>
<feature type="disulfide bond" evidence="14">
    <location>
        <begin position="333"/>
        <end position="342"/>
    </location>
</feature>
<dbReference type="CDD" id="cd00054">
    <property type="entry name" value="EGF_CA"/>
    <property type="match status" value="3"/>
</dbReference>
<keyword evidence="11" id="KW-0675">Receptor</keyword>
<dbReference type="InterPro" id="IPR009030">
    <property type="entry name" value="Growth_fac_rcpt_cys_sf"/>
</dbReference>
<evidence type="ECO:0000256" key="4">
    <source>
        <dbReference type="ARBA" id="ARBA00022692"/>
    </source>
</evidence>
<keyword evidence="12" id="KW-0325">Glycoprotein</keyword>
<keyword evidence="10 14" id="KW-1015">Disulfide bond</keyword>
<dbReference type="InterPro" id="IPR000152">
    <property type="entry name" value="EGF-type_Asp/Asn_hydroxyl_site"/>
</dbReference>
<feature type="transmembrane region" description="Helical" evidence="15">
    <location>
        <begin position="824"/>
        <end position="851"/>
    </location>
</feature>
<evidence type="ECO:0000259" key="16">
    <source>
        <dbReference type="PROSITE" id="PS01180"/>
    </source>
</evidence>
<evidence type="ECO:0000259" key="20">
    <source>
        <dbReference type="PROSITE" id="PS50261"/>
    </source>
</evidence>
<dbReference type="InterPro" id="IPR000859">
    <property type="entry name" value="CUB_dom"/>
</dbReference>
<dbReference type="Gene3D" id="1.25.40.610">
    <property type="match status" value="1"/>
</dbReference>
<dbReference type="Pfam" id="PF12661">
    <property type="entry name" value="hEGF"/>
    <property type="match status" value="1"/>
</dbReference>
<evidence type="ECO:0000313" key="22">
    <source>
        <dbReference type="RefSeq" id="XP_006825892.1"/>
    </source>
</evidence>
<dbReference type="InterPro" id="IPR017981">
    <property type="entry name" value="GPCR_2-like_7TM"/>
</dbReference>
<dbReference type="PANTHER" id="PTHR12011">
    <property type="entry name" value="ADHESION G-PROTEIN COUPLED RECEPTOR"/>
    <property type="match status" value="1"/>
</dbReference>
<dbReference type="InterPro" id="IPR057244">
    <property type="entry name" value="GAIN_B"/>
</dbReference>